<dbReference type="InterPro" id="IPR050645">
    <property type="entry name" value="Histidine_acid_phosphatase"/>
</dbReference>
<dbReference type="CDD" id="cd07061">
    <property type="entry name" value="HP_HAP_like"/>
    <property type="match status" value="1"/>
</dbReference>
<dbReference type="GO" id="GO:0007040">
    <property type="term" value="P:lysosome organization"/>
    <property type="evidence" value="ECO:0007669"/>
    <property type="project" value="TreeGrafter"/>
</dbReference>
<dbReference type="PANTHER" id="PTHR11567">
    <property type="entry name" value="ACID PHOSPHATASE-RELATED"/>
    <property type="match status" value="1"/>
</dbReference>
<dbReference type="OrthoDB" id="258392at2759"/>
<dbReference type="Gene3D" id="3.40.50.1240">
    <property type="entry name" value="Phosphoglycerate mutase-like"/>
    <property type="match status" value="1"/>
</dbReference>
<dbReference type="InterPro" id="IPR000560">
    <property type="entry name" value="His_Pase_clade-2"/>
</dbReference>
<dbReference type="KEGG" id="bbel:109464824"/>
<evidence type="ECO:0000256" key="2">
    <source>
        <dbReference type="SAM" id="Phobius"/>
    </source>
</evidence>
<evidence type="ECO:0000313" key="4">
    <source>
        <dbReference type="RefSeq" id="XP_019617458.1"/>
    </source>
</evidence>
<feature type="transmembrane region" description="Helical" evidence="2">
    <location>
        <begin position="343"/>
        <end position="367"/>
    </location>
</feature>
<dbReference type="SUPFAM" id="SSF53254">
    <property type="entry name" value="Phosphoglycerate mutase-like"/>
    <property type="match status" value="1"/>
</dbReference>
<comment type="similarity">
    <text evidence="1">Belongs to the histidine acid phosphatase family.</text>
</comment>
<dbReference type="GO" id="GO:0003993">
    <property type="term" value="F:acid phosphatase activity"/>
    <property type="evidence" value="ECO:0007669"/>
    <property type="project" value="TreeGrafter"/>
</dbReference>
<keyword evidence="2" id="KW-1133">Transmembrane helix</keyword>
<dbReference type="Proteomes" id="UP000515135">
    <property type="component" value="Unplaced"/>
</dbReference>
<keyword evidence="2" id="KW-0812">Transmembrane</keyword>
<dbReference type="InterPro" id="IPR029033">
    <property type="entry name" value="His_PPase_superfam"/>
</dbReference>
<dbReference type="AlphaFoldDB" id="A0A6P4XZ82"/>
<dbReference type="GeneID" id="109464824"/>
<reference evidence="4" key="1">
    <citation type="submission" date="2025-08" db="UniProtKB">
        <authorList>
            <consortium name="RefSeq"/>
        </authorList>
    </citation>
    <scope>IDENTIFICATION</scope>
    <source>
        <tissue evidence="4">Gonad</tissue>
    </source>
</reference>
<proteinExistence type="inferred from homology"/>
<keyword evidence="3" id="KW-1185">Reference proteome</keyword>
<keyword evidence="2" id="KW-0472">Membrane</keyword>
<evidence type="ECO:0000256" key="1">
    <source>
        <dbReference type="ARBA" id="ARBA00005375"/>
    </source>
</evidence>
<dbReference type="GO" id="GO:0005764">
    <property type="term" value="C:lysosome"/>
    <property type="evidence" value="ECO:0007669"/>
    <property type="project" value="TreeGrafter"/>
</dbReference>
<protein>
    <submittedName>
        <fullName evidence="4">Lysosomal acid phosphatase-like</fullName>
    </submittedName>
</protein>
<evidence type="ECO:0000313" key="3">
    <source>
        <dbReference type="Proteomes" id="UP000515135"/>
    </source>
</evidence>
<organism evidence="3 4">
    <name type="scientific">Branchiostoma belcheri</name>
    <name type="common">Amphioxus</name>
    <dbReference type="NCBI Taxonomy" id="7741"/>
    <lineage>
        <taxon>Eukaryota</taxon>
        <taxon>Metazoa</taxon>
        <taxon>Chordata</taxon>
        <taxon>Cephalochordata</taxon>
        <taxon>Leptocardii</taxon>
        <taxon>Amphioxiformes</taxon>
        <taxon>Branchiostomatidae</taxon>
        <taxon>Branchiostoma</taxon>
    </lineage>
</organism>
<dbReference type="PROSITE" id="PS00778">
    <property type="entry name" value="HIS_ACID_PHOSPHAT_2"/>
    <property type="match status" value="1"/>
</dbReference>
<gene>
    <name evidence="4" type="primary">LOC109464824</name>
</gene>
<name>A0A6P4XZ82_BRABE</name>
<dbReference type="Pfam" id="PF00328">
    <property type="entry name" value="His_Phos_2"/>
    <property type="match status" value="1"/>
</dbReference>
<dbReference type="RefSeq" id="XP_019617458.1">
    <property type="nucleotide sequence ID" value="XM_019761899.1"/>
</dbReference>
<sequence length="402" mass="46466">MYQCRSNVQIRLVGVNKDHELQKIISAITQVGMQQQYELGQFFRSRYVGPDFLNSSYNRYQVQVRSTDTDRTLMSAQANLAGLFPPAGEQVWNPDILWQPIPVHTRPAEEDVVLGMPPCPRYEYLNQEVQRTDPEYQQREKDNQEFFSYLTLRTGMPGDKGLGGIGKLWDSLFCEKMHNRTFPAWATPEVYDKLMKLESFTPRAHSSDRERYRLRSGPLLGAMVENMTQAVEGTLPDRRTRLVMYSAHDSTVIGLLSALGVSNHIHPPYCACVMVELHQQDSRNFFIEVWYRNDSTRDPYLLVVPGCPNPCPYQQFIKATKDSIVIDRERECQLSIVERLKTWTSLIVGGVVLLLVLITFVVIWTYVRRSRRSRLYRQDPISEENISLTKDKDDDDIDDEAL</sequence>
<dbReference type="InterPro" id="IPR033379">
    <property type="entry name" value="Acid_Pase_AS"/>
</dbReference>
<dbReference type="PANTHER" id="PTHR11567:SF210">
    <property type="entry name" value="ACID PHOSPHATASE 5-RELATED"/>
    <property type="match status" value="1"/>
</dbReference>
<accession>A0A6P4XZ82</accession>